<dbReference type="CDD" id="cd04645">
    <property type="entry name" value="LbH_gamma_CA_like"/>
    <property type="match status" value="1"/>
</dbReference>
<evidence type="ECO:0008006" key="2">
    <source>
        <dbReference type="Google" id="ProtNLM"/>
    </source>
</evidence>
<name>A0A7S3CSZ9_9SPIT</name>
<accession>A0A7S3CSZ9</accession>
<evidence type="ECO:0000313" key="1">
    <source>
        <dbReference type="EMBL" id="CAE0234801.1"/>
    </source>
</evidence>
<sequence length="258" mass="28810">MMSNPGLVLGLINKRINYNIGRTLTELGLQMDRYGSKMSSDLAFRLNFSRHRQILPLYDSIPETKSTWIAPNATLVGNVILSKYATIWYGAVIRAEQNPIRIGHFTSIGDRTTIHSHHSLQHTLTSSVNIGKNVSVGANCNLHSCIIDDDCVIGDNSVIQQGARLERGCQILPNTIVVSGSLIPAGQVWGGRPARFVRTLTEQEQLNNYARSYTEGAGEFTSEEGNRVWPHQFDDAPLQDGEQSIENYTEEHYFKVKH</sequence>
<organism evidence="1">
    <name type="scientific">Strombidium rassoulzadegani</name>
    <dbReference type="NCBI Taxonomy" id="1082188"/>
    <lineage>
        <taxon>Eukaryota</taxon>
        <taxon>Sar</taxon>
        <taxon>Alveolata</taxon>
        <taxon>Ciliophora</taxon>
        <taxon>Intramacronucleata</taxon>
        <taxon>Spirotrichea</taxon>
        <taxon>Oligotrichia</taxon>
        <taxon>Strombidiidae</taxon>
        <taxon>Strombidium</taxon>
    </lineage>
</organism>
<dbReference type="InterPro" id="IPR011004">
    <property type="entry name" value="Trimer_LpxA-like_sf"/>
</dbReference>
<proteinExistence type="predicted"/>
<dbReference type="EMBL" id="HBIA01013055">
    <property type="protein sequence ID" value="CAE0234801.1"/>
    <property type="molecule type" value="Transcribed_RNA"/>
</dbReference>
<dbReference type="InterPro" id="IPR001451">
    <property type="entry name" value="Hexapep"/>
</dbReference>
<gene>
    <name evidence="1" type="ORF">SRAS04492_LOCUS6607</name>
</gene>
<dbReference type="PANTHER" id="PTHR13061:SF29">
    <property type="entry name" value="GAMMA CARBONIC ANHYDRASE-LIKE 1, MITOCHONDRIAL-RELATED"/>
    <property type="match status" value="1"/>
</dbReference>
<dbReference type="AlphaFoldDB" id="A0A7S3CSZ9"/>
<protein>
    <recommendedName>
        <fullName evidence="2">Gamma carbonic anhydrase</fullName>
    </recommendedName>
</protein>
<dbReference type="InterPro" id="IPR047324">
    <property type="entry name" value="LbH_gamma_CA-like"/>
</dbReference>
<dbReference type="PANTHER" id="PTHR13061">
    <property type="entry name" value="DYNACTIN SUBUNIT P25"/>
    <property type="match status" value="1"/>
</dbReference>
<dbReference type="SUPFAM" id="SSF51161">
    <property type="entry name" value="Trimeric LpxA-like enzymes"/>
    <property type="match status" value="1"/>
</dbReference>
<dbReference type="Gene3D" id="2.160.10.10">
    <property type="entry name" value="Hexapeptide repeat proteins"/>
    <property type="match status" value="1"/>
</dbReference>
<reference evidence="1" key="1">
    <citation type="submission" date="2021-01" db="EMBL/GenBank/DDBJ databases">
        <authorList>
            <person name="Corre E."/>
            <person name="Pelletier E."/>
            <person name="Niang G."/>
            <person name="Scheremetjew M."/>
            <person name="Finn R."/>
            <person name="Kale V."/>
            <person name="Holt S."/>
            <person name="Cochrane G."/>
            <person name="Meng A."/>
            <person name="Brown T."/>
            <person name="Cohen L."/>
        </authorList>
    </citation>
    <scope>NUCLEOTIDE SEQUENCE</scope>
    <source>
        <strain evidence="1">Ras09</strain>
    </source>
</reference>
<dbReference type="InterPro" id="IPR050484">
    <property type="entry name" value="Transf_Hexapept/Carb_Anhydrase"/>
</dbReference>
<dbReference type="Pfam" id="PF00132">
    <property type="entry name" value="Hexapep"/>
    <property type="match status" value="1"/>
</dbReference>